<organism evidence="3 4">
    <name type="scientific">Peptoniphilus stercorisuis</name>
    <dbReference type="NCBI Taxonomy" id="1436965"/>
    <lineage>
        <taxon>Bacteria</taxon>
        <taxon>Bacillati</taxon>
        <taxon>Bacillota</taxon>
        <taxon>Tissierellia</taxon>
        <taxon>Tissierellales</taxon>
        <taxon>Peptoniphilaceae</taxon>
        <taxon>Peptoniphilus</taxon>
    </lineage>
</organism>
<evidence type="ECO:0000313" key="4">
    <source>
        <dbReference type="Proteomes" id="UP001519306"/>
    </source>
</evidence>
<gene>
    <name evidence="3" type="ORF">J2Z71_001650</name>
</gene>
<dbReference type="SUPFAM" id="SSF56059">
    <property type="entry name" value="Glutathione synthetase ATP-binding domain-like"/>
    <property type="match status" value="1"/>
</dbReference>
<evidence type="ECO:0000256" key="1">
    <source>
        <dbReference type="PROSITE-ProRule" id="PRU00409"/>
    </source>
</evidence>
<dbReference type="Gene3D" id="3.30.1490.20">
    <property type="entry name" value="ATP-grasp fold, A domain"/>
    <property type="match status" value="1"/>
</dbReference>
<reference evidence="3 4" key="1">
    <citation type="submission" date="2021-03" db="EMBL/GenBank/DDBJ databases">
        <title>Genomic Encyclopedia of Type Strains, Phase IV (KMG-IV): sequencing the most valuable type-strain genomes for metagenomic binning, comparative biology and taxonomic classification.</title>
        <authorList>
            <person name="Goeker M."/>
        </authorList>
    </citation>
    <scope>NUCLEOTIDE SEQUENCE [LARGE SCALE GENOMIC DNA]</scope>
    <source>
        <strain evidence="3 4">DSM 27563</strain>
    </source>
</reference>
<protein>
    <submittedName>
        <fullName evidence="3">ATP-grasp superfamily ATP-dependent carboligase</fullName>
    </submittedName>
</protein>
<dbReference type="InterPro" id="IPR013815">
    <property type="entry name" value="ATP_grasp_subdomain_1"/>
</dbReference>
<sequence length="391" mass="46417">MKNKAVVLGTNYYIGLSIIRCLGRENIDVISMDYEKYGTYGSKSKYLKKQLICPHYEKESEKLKDFLIEFAKNEKYKPVLYPTADQYCEFIDKYLLELRKYYHITMDKKGFWTRVMDKDELYKMALKYNMPVPESVSIKEENFIEKVKNNIGFPCLVKPTDSPKFVEVFREKLFICNNINELESVIKRIKKENLDIIVQRKISGFDDQMYTFDAYLDKNSNITHWVTCRKHRQFPINYGASVYTEQVYEKELYEICAPFFKGINYKGFGEIELKKDANTGKFYMIEINARTTNLNALLDKVGVNFPYIAYREMIDKPLEGYYIDYNSKVYFRYLQEDLMAIRDYLKTKQISIYKILKSLFNKKAPAIFSIKDPIPGLYYLIYKLNLCKKTD</sequence>
<proteinExistence type="predicted"/>
<dbReference type="InterPro" id="IPR005479">
    <property type="entry name" value="CPAse_ATP-bd"/>
</dbReference>
<dbReference type="PROSITE" id="PS50975">
    <property type="entry name" value="ATP_GRASP"/>
    <property type="match status" value="1"/>
</dbReference>
<dbReference type="Gene3D" id="3.30.470.20">
    <property type="entry name" value="ATP-grasp fold, B domain"/>
    <property type="match status" value="1"/>
</dbReference>
<accession>A0ABS4KEA1</accession>
<keyword evidence="1" id="KW-0547">Nucleotide-binding</keyword>
<dbReference type="InterPro" id="IPR011761">
    <property type="entry name" value="ATP-grasp"/>
</dbReference>
<dbReference type="EMBL" id="JAGGLJ010000020">
    <property type="protein sequence ID" value="MBP2026092.1"/>
    <property type="molecule type" value="Genomic_DNA"/>
</dbReference>
<comment type="caution">
    <text evidence="3">The sequence shown here is derived from an EMBL/GenBank/DDBJ whole genome shotgun (WGS) entry which is preliminary data.</text>
</comment>
<dbReference type="RefSeq" id="WP_210062000.1">
    <property type="nucleotide sequence ID" value="NZ_JAGGLJ010000020.1"/>
</dbReference>
<feature type="domain" description="ATP-grasp" evidence="2">
    <location>
        <begin position="122"/>
        <end position="314"/>
    </location>
</feature>
<dbReference type="Pfam" id="PF02786">
    <property type="entry name" value="CPSase_L_D2"/>
    <property type="match status" value="1"/>
</dbReference>
<dbReference type="Proteomes" id="UP001519306">
    <property type="component" value="Unassembled WGS sequence"/>
</dbReference>
<evidence type="ECO:0000313" key="3">
    <source>
        <dbReference type="EMBL" id="MBP2026092.1"/>
    </source>
</evidence>
<name>A0ABS4KEA1_9FIRM</name>
<evidence type="ECO:0000259" key="2">
    <source>
        <dbReference type="PROSITE" id="PS50975"/>
    </source>
</evidence>
<keyword evidence="1" id="KW-0067">ATP-binding</keyword>
<keyword evidence="4" id="KW-1185">Reference proteome</keyword>